<organism evidence="1 2">
    <name type="scientific">Drosophila mauritiana</name>
    <name type="common">Fruit fly</name>
    <dbReference type="NCBI Taxonomy" id="7226"/>
    <lineage>
        <taxon>Eukaryota</taxon>
        <taxon>Metazoa</taxon>
        <taxon>Ecdysozoa</taxon>
        <taxon>Arthropoda</taxon>
        <taxon>Hexapoda</taxon>
        <taxon>Insecta</taxon>
        <taxon>Pterygota</taxon>
        <taxon>Neoptera</taxon>
        <taxon>Endopterygota</taxon>
        <taxon>Diptera</taxon>
        <taxon>Brachycera</taxon>
        <taxon>Muscomorpha</taxon>
        <taxon>Ephydroidea</taxon>
        <taxon>Drosophilidae</taxon>
        <taxon>Drosophila</taxon>
        <taxon>Sophophora</taxon>
    </lineage>
</organism>
<accession>A0A6P8JJG1</accession>
<reference evidence="2" key="1">
    <citation type="submission" date="2025-08" db="UniProtKB">
        <authorList>
            <consortium name="RefSeq"/>
        </authorList>
    </citation>
    <scope>IDENTIFICATION</scope>
    <source>
        <strain evidence="2">Mau12</strain>
        <tissue evidence="2">Whole Body</tissue>
    </source>
</reference>
<protein>
    <submittedName>
        <fullName evidence="2">Uncharacterized protein LOC117138179</fullName>
    </submittedName>
</protein>
<proteinExistence type="predicted"/>
<dbReference type="Proteomes" id="UP000515162">
    <property type="component" value="Chromosome 2R"/>
</dbReference>
<evidence type="ECO:0000313" key="2">
    <source>
        <dbReference type="RefSeq" id="XP_033155960.1"/>
    </source>
</evidence>
<dbReference type="RefSeq" id="XP_033155960.1">
    <property type="nucleotide sequence ID" value="XM_033300069.1"/>
</dbReference>
<dbReference type="AlphaFoldDB" id="A0A6P8JJG1"/>
<gene>
    <name evidence="2" type="primary">LOC117138179</name>
</gene>
<sequence>MKPVFVNKPTPEQSLRAISSKQLCAHLYAAGYLKTSLEAPPLQLAARSGVEVCLKTLVGCPPVEDDDEDGYGDGMMMVIANIAAMMIATDDSITNEHLDGVAGKCQRPAHLCTAVPLEELLQMEL</sequence>
<name>A0A6P8JJG1_DROMA</name>
<keyword evidence="1" id="KW-1185">Reference proteome</keyword>
<dbReference type="GeneID" id="117138179"/>
<evidence type="ECO:0000313" key="1">
    <source>
        <dbReference type="Proteomes" id="UP000515162"/>
    </source>
</evidence>